<comment type="caution">
    <text evidence="3">The sequence shown here is derived from an EMBL/GenBank/DDBJ whole genome shotgun (WGS) entry which is preliminary data.</text>
</comment>
<organism evidence="3 6">
    <name type="scientific">Bacteroides ovatus</name>
    <dbReference type="NCBI Taxonomy" id="28116"/>
    <lineage>
        <taxon>Bacteria</taxon>
        <taxon>Pseudomonadati</taxon>
        <taxon>Bacteroidota</taxon>
        <taxon>Bacteroidia</taxon>
        <taxon>Bacteroidales</taxon>
        <taxon>Bacteroidaceae</taxon>
        <taxon>Bacteroides</taxon>
    </lineage>
</organism>
<dbReference type="Pfam" id="PF01381">
    <property type="entry name" value="HTH_3"/>
    <property type="match status" value="1"/>
</dbReference>
<dbReference type="RefSeq" id="WP_008770400.1">
    <property type="nucleotide sequence ID" value="NZ_CAXTIO010000003.1"/>
</dbReference>
<evidence type="ECO:0000313" key="5">
    <source>
        <dbReference type="Proteomes" id="UP000365824"/>
    </source>
</evidence>
<sequence length="106" mass="12422">MENRMKSIAQRLEEHASPTPSKWRELFDFLETNKSWLRHSQNIAMLMLDRMEELGMSQKQLAEKMNCSPQYISKVLRGRENLSLETLTKIENALEISIIKEEPMAV</sequence>
<reference evidence="4" key="2">
    <citation type="submission" date="2022-10" db="EMBL/GenBank/DDBJ databases">
        <title>Human gut microbiome strain richness.</title>
        <authorList>
            <person name="Chen-Liaw A."/>
        </authorList>
    </citation>
    <scope>NUCLEOTIDE SEQUENCE</scope>
    <source>
        <strain evidence="4">BSD2780120875st1_E1_BSD2780120875_150330</strain>
    </source>
</reference>
<accession>A0A139L729</accession>
<dbReference type="Gene3D" id="1.10.260.40">
    <property type="entry name" value="lambda repressor-like DNA-binding domains"/>
    <property type="match status" value="1"/>
</dbReference>
<dbReference type="InterPro" id="IPR001387">
    <property type="entry name" value="Cro/C1-type_HTH"/>
</dbReference>
<dbReference type="EMBL" id="JAQNZF010000003">
    <property type="protein sequence ID" value="MDC2741286.1"/>
    <property type="molecule type" value="Genomic_DNA"/>
</dbReference>
<protein>
    <submittedName>
        <fullName evidence="3">Helix-turn-helix transcriptional regulator</fullName>
    </submittedName>
</protein>
<dbReference type="Proteomes" id="UP000365824">
    <property type="component" value="Unassembled WGS sequence"/>
</dbReference>
<dbReference type="SUPFAM" id="SSF47413">
    <property type="entry name" value="lambda repressor-like DNA-binding domains"/>
    <property type="match status" value="1"/>
</dbReference>
<dbReference type="SMART" id="SM00530">
    <property type="entry name" value="HTH_XRE"/>
    <property type="match status" value="1"/>
</dbReference>
<evidence type="ECO:0000313" key="4">
    <source>
        <dbReference type="EMBL" id="MDC2741286.1"/>
    </source>
</evidence>
<dbReference type="GeneID" id="69483081"/>
<dbReference type="EMBL" id="VWLB01000036">
    <property type="protein sequence ID" value="KAA3925542.1"/>
    <property type="molecule type" value="Genomic_DNA"/>
</dbReference>
<dbReference type="AlphaFoldDB" id="A0A139L729"/>
<proteinExistence type="predicted"/>
<dbReference type="EMBL" id="VWFO01000009">
    <property type="protein sequence ID" value="KAA4664696.1"/>
    <property type="molecule type" value="Genomic_DNA"/>
</dbReference>
<dbReference type="CDD" id="cd00093">
    <property type="entry name" value="HTH_XRE"/>
    <property type="match status" value="1"/>
</dbReference>
<dbReference type="Proteomes" id="UP000435985">
    <property type="component" value="Unassembled WGS sequence"/>
</dbReference>
<dbReference type="PROSITE" id="PS50943">
    <property type="entry name" value="HTH_CROC1"/>
    <property type="match status" value="1"/>
</dbReference>
<dbReference type="InterPro" id="IPR010982">
    <property type="entry name" value="Lambda_DNA-bd_dom_sf"/>
</dbReference>
<feature type="domain" description="HTH cro/C1-type" evidence="1">
    <location>
        <begin position="47"/>
        <end position="101"/>
    </location>
</feature>
<evidence type="ECO:0000313" key="2">
    <source>
        <dbReference type="EMBL" id="KAA3925542.1"/>
    </source>
</evidence>
<name>A0A139L729_BACOV</name>
<evidence type="ECO:0000313" key="3">
    <source>
        <dbReference type="EMBL" id="KAA4664696.1"/>
    </source>
</evidence>
<reference evidence="5 6" key="1">
    <citation type="journal article" date="2019" name="Nat. Med.">
        <title>A library of human gut bacterial isolates paired with longitudinal multiomics data enables mechanistic microbiome research.</title>
        <authorList>
            <person name="Poyet M."/>
            <person name="Groussin M."/>
            <person name="Gibbons S.M."/>
            <person name="Avila-Pacheco J."/>
            <person name="Jiang X."/>
            <person name="Kearney S.M."/>
            <person name="Perrotta A.R."/>
            <person name="Berdy B."/>
            <person name="Zhao S."/>
            <person name="Lieberman T.D."/>
            <person name="Swanson P.K."/>
            <person name="Smith M."/>
            <person name="Roesemann S."/>
            <person name="Alexander J.E."/>
            <person name="Rich S.A."/>
            <person name="Livny J."/>
            <person name="Vlamakis H."/>
            <person name="Clish C."/>
            <person name="Bullock K."/>
            <person name="Deik A."/>
            <person name="Scott J."/>
            <person name="Pierce K.A."/>
            <person name="Xavier R.J."/>
            <person name="Alm E.J."/>
        </authorList>
    </citation>
    <scope>NUCLEOTIDE SEQUENCE [LARGE SCALE GENOMIC DNA]</scope>
    <source>
        <strain evidence="3 6">BIOML-A14</strain>
        <strain evidence="2 5">BIOML-A160</strain>
    </source>
</reference>
<gene>
    <name evidence="3" type="ORF">F3B98_09920</name>
    <name evidence="2" type="ORF">F3F25_19765</name>
    <name evidence="4" type="ORF">PO382_03505</name>
</gene>
<evidence type="ECO:0000313" key="6">
    <source>
        <dbReference type="Proteomes" id="UP000435985"/>
    </source>
</evidence>
<evidence type="ECO:0000259" key="1">
    <source>
        <dbReference type="PROSITE" id="PS50943"/>
    </source>
</evidence>
<dbReference type="GO" id="GO:0003677">
    <property type="term" value="F:DNA binding"/>
    <property type="evidence" value="ECO:0007669"/>
    <property type="project" value="InterPro"/>
</dbReference>
<dbReference type="Proteomes" id="UP001219389">
    <property type="component" value="Unassembled WGS sequence"/>
</dbReference>